<reference evidence="2 3" key="1">
    <citation type="journal article" date="2021" name="Nat. Plants">
        <title>The Taxus genome provides insights into paclitaxel biosynthesis.</title>
        <authorList>
            <person name="Xiong X."/>
            <person name="Gou J."/>
            <person name="Liao Q."/>
            <person name="Li Y."/>
            <person name="Zhou Q."/>
            <person name="Bi G."/>
            <person name="Li C."/>
            <person name="Du R."/>
            <person name="Wang X."/>
            <person name="Sun T."/>
            <person name="Guo L."/>
            <person name="Liang H."/>
            <person name="Lu P."/>
            <person name="Wu Y."/>
            <person name="Zhang Z."/>
            <person name="Ro D.K."/>
            <person name="Shang Y."/>
            <person name="Huang S."/>
            <person name="Yan J."/>
        </authorList>
    </citation>
    <scope>NUCLEOTIDE SEQUENCE [LARGE SCALE GENOMIC DNA]</scope>
    <source>
        <strain evidence="2">Ta-2019</strain>
    </source>
</reference>
<dbReference type="EMBL" id="JAHRHJ020000004">
    <property type="protein sequence ID" value="KAH9320057.1"/>
    <property type="molecule type" value="Genomic_DNA"/>
</dbReference>
<protein>
    <submittedName>
        <fullName evidence="2">Uncharacterized protein</fullName>
    </submittedName>
</protein>
<comment type="caution">
    <text evidence="2">The sequence shown here is derived from an EMBL/GenBank/DDBJ whole genome shotgun (WGS) entry which is preliminary data.</text>
</comment>
<keyword evidence="3" id="KW-1185">Reference proteome</keyword>
<dbReference type="AlphaFoldDB" id="A0AA38GE72"/>
<feature type="region of interest" description="Disordered" evidence="1">
    <location>
        <begin position="1"/>
        <end position="25"/>
    </location>
</feature>
<evidence type="ECO:0000313" key="2">
    <source>
        <dbReference type="EMBL" id="KAH9320057.1"/>
    </source>
</evidence>
<proteinExistence type="predicted"/>
<feature type="compositionally biased region" description="Basic residues" evidence="1">
    <location>
        <begin position="1"/>
        <end position="12"/>
    </location>
</feature>
<evidence type="ECO:0000313" key="3">
    <source>
        <dbReference type="Proteomes" id="UP000824469"/>
    </source>
</evidence>
<evidence type="ECO:0000256" key="1">
    <source>
        <dbReference type="SAM" id="MobiDB-lite"/>
    </source>
</evidence>
<gene>
    <name evidence="2" type="ORF">KI387_021826</name>
</gene>
<sequence>KLMKRRDSRYRKLGSEMEGKQKRRGFKKIQVRGSNRISWAVGAQRRVKVASPVYLLKSVKETYSAMFSLATGRNPIQNICDNGACRPVLYE</sequence>
<organism evidence="2 3">
    <name type="scientific">Taxus chinensis</name>
    <name type="common">Chinese yew</name>
    <name type="synonym">Taxus wallichiana var. chinensis</name>
    <dbReference type="NCBI Taxonomy" id="29808"/>
    <lineage>
        <taxon>Eukaryota</taxon>
        <taxon>Viridiplantae</taxon>
        <taxon>Streptophyta</taxon>
        <taxon>Embryophyta</taxon>
        <taxon>Tracheophyta</taxon>
        <taxon>Spermatophyta</taxon>
        <taxon>Pinopsida</taxon>
        <taxon>Pinidae</taxon>
        <taxon>Conifers II</taxon>
        <taxon>Cupressales</taxon>
        <taxon>Taxaceae</taxon>
        <taxon>Taxus</taxon>
    </lineage>
</organism>
<name>A0AA38GE72_TAXCH</name>
<accession>A0AA38GE72</accession>
<dbReference type="Proteomes" id="UP000824469">
    <property type="component" value="Unassembled WGS sequence"/>
</dbReference>
<feature type="non-terminal residue" evidence="2">
    <location>
        <position position="1"/>
    </location>
</feature>